<sequence length="111" mass="12116">MPTSCEDIWSIGHTLSGIYSVKGVKIVENVNCNFENLPKEAVFQKWIGYDEVKVGACLLLRLAAFNTANVSIPFQVSKLNIGNAMDLSTGKFTTPVQGTYFFSFTGHASSC</sequence>
<protein>
    <recommendedName>
        <fullName evidence="4">C1q domain-containing protein</fullName>
    </recommendedName>
</protein>
<evidence type="ECO:0000259" key="4">
    <source>
        <dbReference type="PROSITE" id="PS50871"/>
    </source>
</evidence>
<keyword evidence="2" id="KW-0964">Secreted</keyword>
<dbReference type="InParanoid" id="E9GPK3"/>
<name>E9GPK3_DAPPU</name>
<dbReference type="EMBL" id="GL732556">
    <property type="protein sequence ID" value="EFX78654.1"/>
    <property type="molecule type" value="Genomic_DNA"/>
</dbReference>
<proteinExistence type="predicted"/>
<dbReference type="AlphaFoldDB" id="E9GPK3"/>
<dbReference type="SUPFAM" id="SSF49842">
    <property type="entry name" value="TNF-like"/>
    <property type="match status" value="1"/>
</dbReference>
<dbReference type="PhylomeDB" id="E9GPK3"/>
<keyword evidence="6" id="KW-1185">Reference proteome</keyword>
<evidence type="ECO:0000313" key="6">
    <source>
        <dbReference type="Proteomes" id="UP000000305"/>
    </source>
</evidence>
<dbReference type="Pfam" id="PF00386">
    <property type="entry name" value="C1q"/>
    <property type="match status" value="1"/>
</dbReference>
<evidence type="ECO:0000256" key="3">
    <source>
        <dbReference type="ARBA" id="ARBA00022729"/>
    </source>
</evidence>
<feature type="domain" description="C1q" evidence="4">
    <location>
        <begin position="49"/>
        <end position="111"/>
    </location>
</feature>
<dbReference type="PANTHER" id="PTHR22923">
    <property type="entry name" value="CEREBELLIN-RELATED"/>
    <property type="match status" value="1"/>
</dbReference>
<dbReference type="GO" id="GO:0005576">
    <property type="term" value="C:extracellular region"/>
    <property type="evidence" value="ECO:0007669"/>
    <property type="project" value="UniProtKB-SubCell"/>
</dbReference>
<gene>
    <name evidence="5" type="ORF">DAPPUDRAFT_246062</name>
</gene>
<accession>E9GPK3</accession>
<dbReference type="PROSITE" id="PS50871">
    <property type="entry name" value="C1Q"/>
    <property type="match status" value="1"/>
</dbReference>
<dbReference type="Proteomes" id="UP000000305">
    <property type="component" value="Unassembled WGS sequence"/>
</dbReference>
<evidence type="ECO:0000256" key="2">
    <source>
        <dbReference type="ARBA" id="ARBA00022525"/>
    </source>
</evidence>
<dbReference type="PANTHER" id="PTHR22923:SF62">
    <property type="entry name" value="CVP18"/>
    <property type="match status" value="1"/>
</dbReference>
<dbReference type="KEGG" id="dpx:DAPPUDRAFT_246062"/>
<comment type="subcellular location">
    <subcellularLocation>
        <location evidence="1">Secreted</location>
    </subcellularLocation>
</comment>
<dbReference type="HOGENOM" id="CLU_172765_0_0_1"/>
<evidence type="ECO:0000256" key="1">
    <source>
        <dbReference type="ARBA" id="ARBA00004613"/>
    </source>
</evidence>
<organism evidence="5 6">
    <name type="scientific">Daphnia pulex</name>
    <name type="common">Water flea</name>
    <dbReference type="NCBI Taxonomy" id="6669"/>
    <lineage>
        <taxon>Eukaryota</taxon>
        <taxon>Metazoa</taxon>
        <taxon>Ecdysozoa</taxon>
        <taxon>Arthropoda</taxon>
        <taxon>Crustacea</taxon>
        <taxon>Branchiopoda</taxon>
        <taxon>Diplostraca</taxon>
        <taxon>Cladocera</taxon>
        <taxon>Anomopoda</taxon>
        <taxon>Daphniidae</taxon>
        <taxon>Daphnia</taxon>
    </lineage>
</organism>
<keyword evidence="3" id="KW-0732">Signal</keyword>
<dbReference type="InterPro" id="IPR008983">
    <property type="entry name" value="Tumour_necrosis_fac-like_dom"/>
</dbReference>
<dbReference type="Gene3D" id="2.60.120.40">
    <property type="match status" value="1"/>
</dbReference>
<dbReference type="InterPro" id="IPR001073">
    <property type="entry name" value="C1q_dom"/>
</dbReference>
<evidence type="ECO:0000313" key="5">
    <source>
        <dbReference type="EMBL" id="EFX78654.1"/>
    </source>
</evidence>
<dbReference type="InterPro" id="IPR050822">
    <property type="entry name" value="Cerebellin_Synaptic_Org"/>
</dbReference>
<reference evidence="5 6" key="1">
    <citation type="journal article" date="2011" name="Science">
        <title>The ecoresponsive genome of Daphnia pulex.</title>
        <authorList>
            <person name="Colbourne J.K."/>
            <person name="Pfrender M.E."/>
            <person name="Gilbert D."/>
            <person name="Thomas W.K."/>
            <person name="Tucker A."/>
            <person name="Oakley T.H."/>
            <person name="Tokishita S."/>
            <person name="Aerts A."/>
            <person name="Arnold G.J."/>
            <person name="Basu M.K."/>
            <person name="Bauer D.J."/>
            <person name="Caceres C.E."/>
            <person name="Carmel L."/>
            <person name="Casola C."/>
            <person name="Choi J.H."/>
            <person name="Detter J.C."/>
            <person name="Dong Q."/>
            <person name="Dusheyko S."/>
            <person name="Eads B.D."/>
            <person name="Frohlich T."/>
            <person name="Geiler-Samerotte K.A."/>
            <person name="Gerlach D."/>
            <person name="Hatcher P."/>
            <person name="Jogdeo S."/>
            <person name="Krijgsveld J."/>
            <person name="Kriventseva E.V."/>
            <person name="Kultz D."/>
            <person name="Laforsch C."/>
            <person name="Lindquist E."/>
            <person name="Lopez J."/>
            <person name="Manak J.R."/>
            <person name="Muller J."/>
            <person name="Pangilinan J."/>
            <person name="Patwardhan R.P."/>
            <person name="Pitluck S."/>
            <person name="Pritham E.J."/>
            <person name="Rechtsteiner A."/>
            <person name="Rho M."/>
            <person name="Rogozin I.B."/>
            <person name="Sakarya O."/>
            <person name="Salamov A."/>
            <person name="Schaack S."/>
            <person name="Shapiro H."/>
            <person name="Shiga Y."/>
            <person name="Skalitzky C."/>
            <person name="Smith Z."/>
            <person name="Souvorov A."/>
            <person name="Sung W."/>
            <person name="Tang Z."/>
            <person name="Tsuchiya D."/>
            <person name="Tu H."/>
            <person name="Vos H."/>
            <person name="Wang M."/>
            <person name="Wolf Y.I."/>
            <person name="Yamagata H."/>
            <person name="Yamada T."/>
            <person name="Ye Y."/>
            <person name="Shaw J.R."/>
            <person name="Andrews J."/>
            <person name="Crease T.J."/>
            <person name="Tang H."/>
            <person name="Lucas S.M."/>
            <person name="Robertson H.M."/>
            <person name="Bork P."/>
            <person name="Koonin E.V."/>
            <person name="Zdobnov E.M."/>
            <person name="Grigoriev I.V."/>
            <person name="Lynch M."/>
            <person name="Boore J.L."/>
        </authorList>
    </citation>
    <scope>NUCLEOTIDE SEQUENCE [LARGE SCALE GENOMIC DNA]</scope>
</reference>
<dbReference type="OrthoDB" id="6154955at2759"/>